<reference evidence="1 2" key="1">
    <citation type="journal article" date="2013" name="Genome Announc.">
        <title>Complete Genome Sequence of the Porcine Strain Brachyspira pilosicoli P43/6/78(T.).</title>
        <authorList>
            <person name="Lin C."/>
            <person name="den Bakker H.C."/>
            <person name="Suzuki H."/>
            <person name="Lefebure T."/>
            <person name="Ponnala L."/>
            <person name="Sun Q."/>
            <person name="Stanhope M.J."/>
            <person name="Wiedmann M."/>
            <person name="Duhamel G.E."/>
        </authorList>
    </citation>
    <scope>NUCLEOTIDE SEQUENCE [LARGE SCALE GENOMIC DNA]</scope>
    <source>
        <strain evidence="1 2">P43/6/78</strain>
    </source>
</reference>
<sequence length="81" mass="9363">MNINNSNERKYIHIDKLEDGRLVIDAENINSEDTVYLLTEFIYFISNANNKPADGFVDIIKKAVQYKMKLEKEKGNHSEGN</sequence>
<dbReference type="Proteomes" id="UP000010793">
    <property type="component" value="Chromosome"/>
</dbReference>
<evidence type="ECO:0000313" key="1">
    <source>
        <dbReference type="EMBL" id="AGA66093.1"/>
    </source>
</evidence>
<organism evidence="1 2">
    <name type="scientific">Brachyspira pilosicoli P43/6/78</name>
    <dbReference type="NCBI Taxonomy" id="1042417"/>
    <lineage>
        <taxon>Bacteria</taxon>
        <taxon>Pseudomonadati</taxon>
        <taxon>Spirochaetota</taxon>
        <taxon>Spirochaetia</taxon>
        <taxon>Brachyspirales</taxon>
        <taxon>Brachyspiraceae</taxon>
        <taxon>Brachyspira</taxon>
    </lineage>
</organism>
<keyword evidence="2" id="KW-1185">Reference proteome</keyword>
<dbReference type="EMBL" id="CP002873">
    <property type="protein sequence ID" value="AGA66093.1"/>
    <property type="molecule type" value="Genomic_DNA"/>
</dbReference>
<proteinExistence type="predicted"/>
<gene>
    <name evidence="1" type="ORF">BPP43_04015</name>
</gene>
<protein>
    <submittedName>
        <fullName evidence="1">Uncharacterized protein</fullName>
    </submittedName>
</protein>
<accession>A0A3B6VJI5</accession>
<name>A0A3B6VJI5_BRAPL</name>
<evidence type="ECO:0000313" key="2">
    <source>
        <dbReference type="Proteomes" id="UP000010793"/>
    </source>
</evidence>
<dbReference type="AlphaFoldDB" id="A0A3B6VJI5"/>
<dbReference type="KEGG" id="bpip:BPP43_04015"/>
<dbReference type="RefSeq" id="WP_015274220.1">
    <property type="nucleotide sequence ID" value="NC_019908.1"/>
</dbReference>